<dbReference type="Proteomes" id="UP000187283">
    <property type="component" value="Unassembled WGS sequence"/>
</dbReference>
<feature type="compositionally biased region" description="Polar residues" evidence="1">
    <location>
        <begin position="259"/>
        <end position="269"/>
    </location>
</feature>
<feature type="region of interest" description="Disordered" evidence="1">
    <location>
        <begin position="176"/>
        <end position="244"/>
    </location>
</feature>
<feature type="compositionally biased region" description="Polar residues" evidence="1">
    <location>
        <begin position="218"/>
        <end position="228"/>
    </location>
</feature>
<dbReference type="EMBL" id="LSSN01002085">
    <property type="protein sequence ID" value="OMJ17310.1"/>
    <property type="molecule type" value="Genomic_DNA"/>
</dbReference>
<dbReference type="PANTHER" id="PTHR35617:SF3">
    <property type="entry name" value="CORE-BINDING (CB) DOMAIN-CONTAINING PROTEIN"/>
    <property type="match status" value="1"/>
</dbReference>
<sequence>MEQANTQTQMRQEQLMMLTEMVQQLFRERKRDQEPEDPHVTTRIPVTDLTSYPAPTEALLSIEEDFFRSPLTEEEHKIAIHSCPKTSSMNYTPPLLNDTASSTAKKTDSTLYGIHLALEQAIRPIDYYVHRRIQENPRMNTAEDTEILIASTMRALLADIAAIVTQGVGIIEEQATDGSRGVGRPHSQEASELSPFASASRVRHQRNRTAETLIPLTSPKSPTSNLPSEKTEAEPGGQRSSDEGSRIITEEASHRVNPFTGSSILQPTVQDPEEDWRPPTCSRPPEAEYSCCQKYLRFHWNDRCFQFRVLPFGLSLSPLVFTKILRQFLEWARPKAWIQDQSREVFNHAISFEHPFRNGNQLQGNVPQGSIQQGPGSAMRVQQTNKRWPDDPEEFGELHWESSINVSRSTFWKVDATPTTRVQKPSSVNIEFMDIDSNFDETSNPEPVLLEESANIMEKSLVLARDAGNGDFYRSQRLSLGNSSGPPLLLWNMEPQGSKTSYQDEGTVDSAVCTESQDFSNIRDIRIKPSGRTQQTDSANRMVYISGDILYAKLALCATRRRPVCIVPEHETRSLLQLVSGQQSTGTERFEPRMDQVQQSVLLPTLEPDITDNPEGPPRESHNDTSDSNVGIRNLVPRPDGAIDFTANFSPSNNSGPRSEKREVAALGKQALELDGLEDQWRFLETQGLGTYAIVFIVSKKRRVCRRSRYSSIQQRFLDWGISNKIYTPISAPQVINYLEEIYTVDKLKVGSIKAYKLAILQLSDNPAELAAHPMFSEFIKSLDENSIKSFIMPVMDISPVIKLLREWGQNYTLTVKQITEKLFWLLSVTGYDRASDIHRIDDQRSHIDQGVLNLVLVAPKEKRGGRPIEKPCQINPHTDIILCPVNAYMVYKEKIAANLCPTPHANNSNWIVNRLIRYVNDTSKPLSVDSITRYIHTISDLIRRNPEAPIHKGRAIGATLAANARVSSDDIVSHTFLSNYTIFDTYYRLSRNSSNNLTESIL</sequence>
<dbReference type="STRING" id="133412.A0A1R1XRP4"/>
<evidence type="ECO:0000313" key="2">
    <source>
        <dbReference type="EMBL" id="OMJ17310.1"/>
    </source>
</evidence>
<dbReference type="SUPFAM" id="SSF56672">
    <property type="entry name" value="DNA/RNA polymerases"/>
    <property type="match status" value="1"/>
</dbReference>
<accession>A0A1R1XRP4</accession>
<protein>
    <submittedName>
        <fullName evidence="2">Uncharacterized protein</fullName>
    </submittedName>
</protein>
<dbReference type="InterPro" id="IPR043502">
    <property type="entry name" value="DNA/RNA_pol_sf"/>
</dbReference>
<feature type="region of interest" description="Disordered" evidence="1">
    <location>
        <begin position="258"/>
        <end position="283"/>
    </location>
</feature>
<dbReference type="PANTHER" id="PTHR35617">
    <property type="entry name" value="PHAGE_INTEGRASE DOMAIN-CONTAINING PROTEIN"/>
    <property type="match status" value="1"/>
</dbReference>
<name>A0A1R1XRP4_9FUNG</name>
<organism evidence="2 3">
    <name type="scientific">Smittium culicis</name>
    <dbReference type="NCBI Taxonomy" id="133412"/>
    <lineage>
        <taxon>Eukaryota</taxon>
        <taxon>Fungi</taxon>
        <taxon>Fungi incertae sedis</taxon>
        <taxon>Zoopagomycota</taxon>
        <taxon>Kickxellomycotina</taxon>
        <taxon>Harpellomycetes</taxon>
        <taxon>Harpellales</taxon>
        <taxon>Legeriomycetaceae</taxon>
        <taxon>Smittium</taxon>
    </lineage>
</organism>
<dbReference type="OrthoDB" id="2400069at2759"/>
<evidence type="ECO:0000256" key="1">
    <source>
        <dbReference type="SAM" id="MobiDB-lite"/>
    </source>
</evidence>
<keyword evidence="3" id="KW-1185">Reference proteome</keyword>
<proteinExistence type="predicted"/>
<feature type="region of interest" description="Disordered" evidence="1">
    <location>
        <begin position="607"/>
        <end position="631"/>
    </location>
</feature>
<comment type="caution">
    <text evidence="2">The sequence shown here is derived from an EMBL/GenBank/DDBJ whole genome shotgun (WGS) entry which is preliminary data.</text>
</comment>
<gene>
    <name evidence="2" type="ORF">AYI70_g6060</name>
</gene>
<evidence type="ECO:0000313" key="3">
    <source>
        <dbReference type="Proteomes" id="UP000187283"/>
    </source>
</evidence>
<dbReference type="AlphaFoldDB" id="A0A1R1XRP4"/>
<reference evidence="2 3" key="1">
    <citation type="submission" date="2017-01" db="EMBL/GenBank/DDBJ databases">
        <authorList>
            <person name="Mah S.A."/>
            <person name="Swanson W.J."/>
            <person name="Moy G.W."/>
            <person name="Vacquier V.D."/>
        </authorList>
    </citation>
    <scope>NUCLEOTIDE SEQUENCE [LARGE SCALE GENOMIC DNA]</scope>
    <source>
        <strain evidence="2 3">GSMNP</strain>
    </source>
</reference>